<dbReference type="InterPro" id="IPR027417">
    <property type="entry name" value="P-loop_NTPase"/>
</dbReference>
<dbReference type="EMBL" id="JAVXUO010001081">
    <property type="protein sequence ID" value="KAK2986192.1"/>
    <property type="molecule type" value="Genomic_DNA"/>
</dbReference>
<name>A0AA88USL7_9ASTE</name>
<comment type="caution">
    <text evidence="1">The sequence shown here is derived from an EMBL/GenBank/DDBJ whole genome shotgun (WGS) entry which is preliminary data.</text>
</comment>
<dbReference type="Proteomes" id="UP001187471">
    <property type="component" value="Unassembled WGS sequence"/>
</dbReference>
<gene>
    <name evidence="1" type="ORF">RJ640_015233</name>
</gene>
<dbReference type="Gene3D" id="3.40.50.300">
    <property type="entry name" value="P-loop containing nucleotide triphosphate hydrolases"/>
    <property type="match status" value="1"/>
</dbReference>
<proteinExistence type="predicted"/>
<accession>A0AA88USL7</accession>
<evidence type="ECO:0000313" key="1">
    <source>
        <dbReference type="EMBL" id="KAK2986192.1"/>
    </source>
</evidence>
<reference evidence="1" key="1">
    <citation type="submission" date="2022-12" db="EMBL/GenBank/DDBJ databases">
        <title>Draft genome assemblies for two species of Escallonia (Escalloniales).</title>
        <authorList>
            <person name="Chanderbali A."/>
            <person name="Dervinis C."/>
            <person name="Anghel I."/>
            <person name="Soltis D."/>
            <person name="Soltis P."/>
            <person name="Zapata F."/>
        </authorList>
    </citation>
    <scope>NUCLEOTIDE SEQUENCE</scope>
    <source>
        <strain evidence="1">UCBG92.1500</strain>
        <tissue evidence="1">Leaf</tissue>
    </source>
</reference>
<organism evidence="1 2">
    <name type="scientific">Escallonia rubra</name>
    <dbReference type="NCBI Taxonomy" id="112253"/>
    <lineage>
        <taxon>Eukaryota</taxon>
        <taxon>Viridiplantae</taxon>
        <taxon>Streptophyta</taxon>
        <taxon>Embryophyta</taxon>
        <taxon>Tracheophyta</taxon>
        <taxon>Spermatophyta</taxon>
        <taxon>Magnoliopsida</taxon>
        <taxon>eudicotyledons</taxon>
        <taxon>Gunneridae</taxon>
        <taxon>Pentapetalae</taxon>
        <taxon>asterids</taxon>
        <taxon>campanulids</taxon>
        <taxon>Escalloniales</taxon>
        <taxon>Escalloniaceae</taxon>
        <taxon>Escallonia</taxon>
    </lineage>
</organism>
<keyword evidence="2" id="KW-1185">Reference proteome</keyword>
<dbReference type="AlphaFoldDB" id="A0AA88USL7"/>
<protein>
    <submittedName>
        <fullName evidence="1">Uncharacterized protein</fullName>
    </submittedName>
</protein>
<sequence>MTQAKRLGALNKFKAGECNILICTDVAMLLVEDLIFRPWIWLLTLISPQTRSNDEGGRNCGDSKFVEKIKETGGKKRRKDGDDDEEEFHKYLDRKNGKSFKKSQIR</sequence>
<evidence type="ECO:0000313" key="2">
    <source>
        <dbReference type="Proteomes" id="UP001187471"/>
    </source>
</evidence>